<organism evidence="6 7">
    <name type="scientific">Filobasidium floriforme</name>
    <dbReference type="NCBI Taxonomy" id="5210"/>
    <lineage>
        <taxon>Eukaryota</taxon>
        <taxon>Fungi</taxon>
        <taxon>Dikarya</taxon>
        <taxon>Basidiomycota</taxon>
        <taxon>Agaricomycotina</taxon>
        <taxon>Tremellomycetes</taxon>
        <taxon>Filobasidiales</taxon>
        <taxon>Filobasidiaceae</taxon>
        <taxon>Filobasidium</taxon>
    </lineage>
</organism>
<evidence type="ECO:0000256" key="4">
    <source>
        <dbReference type="HAMAP-Rule" id="MF_03044"/>
    </source>
</evidence>
<evidence type="ECO:0000313" key="6">
    <source>
        <dbReference type="EMBL" id="KAG7528308.1"/>
    </source>
</evidence>
<keyword evidence="3 4" id="KW-0949">S-adenosyl-L-methionine</keyword>
<sequence length="282" mass="31951">MGRSTRARKEPITRTGQPRIGKSSTATQATISRFHTLLKRQAQLKSKLQSACSSKSVQELAEVEREMEDLGGLAAYQEASILGQDETRGGDTSKVLVTWLKELNIRPAKEGSKLRMLEIGALSPRNYAAMQPFIHNEPIDLNSQHPDIVQQDFLQRPLPLDETDRYDIVSCSLVLNFVPDPHDRGKMLRLIHGQLEDYGHVFLVLPRPCIENSRYLDNELLTRIMRHVGFKEVIRKDKEGAKVVYSLWQKQKPVRVSAAAELATKRVLRTGGKRNNFCVLLK</sequence>
<feature type="region of interest" description="Disordered" evidence="5">
    <location>
        <begin position="1"/>
        <end position="26"/>
    </location>
</feature>
<dbReference type="InterPro" id="IPR021867">
    <property type="entry name" value="Bmt2/SAMTOR"/>
</dbReference>
<dbReference type="Pfam" id="PF11968">
    <property type="entry name" value="Bmt2"/>
    <property type="match status" value="1"/>
</dbReference>
<dbReference type="PANTHER" id="PTHR21008">
    <property type="entry name" value="S-ADENOSYLMETHIONINE SENSOR UPSTREAM OF MTORC1-RELATED"/>
    <property type="match status" value="1"/>
</dbReference>
<dbReference type="EMBL" id="JABELV010000191">
    <property type="protein sequence ID" value="KAG7528308.1"/>
    <property type="molecule type" value="Genomic_DNA"/>
</dbReference>
<dbReference type="Proteomes" id="UP000812966">
    <property type="component" value="Unassembled WGS sequence"/>
</dbReference>
<comment type="similarity">
    <text evidence="4">Belongs to the BMT2 family.</text>
</comment>
<proteinExistence type="inferred from homology"/>
<dbReference type="HAMAP" id="MF_03044">
    <property type="entry name" value="BMT2"/>
    <property type="match status" value="1"/>
</dbReference>
<evidence type="ECO:0000313" key="7">
    <source>
        <dbReference type="Proteomes" id="UP000812966"/>
    </source>
</evidence>
<feature type="binding site" evidence="4">
    <location>
        <position position="140"/>
    </location>
    <ligand>
        <name>S-adenosyl-L-methionine</name>
        <dbReference type="ChEBI" id="CHEBI:59789"/>
    </ligand>
</feature>
<gene>
    <name evidence="6" type="ORF">FFLO_06248</name>
</gene>
<dbReference type="OrthoDB" id="5954793at2759"/>
<keyword evidence="2 4" id="KW-0808">Transferase</keyword>
<comment type="subcellular location">
    <subcellularLocation>
        <location evidence="4">Nucleus</location>
        <location evidence="4">Nucleolus</location>
    </subcellularLocation>
</comment>
<evidence type="ECO:0000256" key="2">
    <source>
        <dbReference type="ARBA" id="ARBA00022679"/>
    </source>
</evidence>
<reference evidence="6" key="1">
    <citation type="submission" date="2020-04" db="EMBL/GenBank/DDBJ databases">
        <title>Analysis of mating type loci in Filobasidium floriforme.</title>
        <authorList>
            <person name="Nowrousian M."/>
        </authorList>
    </citation>
    <scope>NUCLEOTIDE SEQUENCE</scope>
    <source>
        <strain evidence="6">CBS 6242</strain>
    </source>
</reference>
<dbReference type="GO" id="GO:0016433">
    <property type="term" value="F:rRNA (adenine) methyltransferase activity"/>
    <property type="evidence" value="ECO:0007669"/>
    <property type="project" value="UniProtKB-UniRule"/>
</dbReference>
<dbReference type="SUPFAM" id="SSF53335">
    <property type="entry name" value="S-adenosyl-L-methionine-dependent methyltransferases"/>
    <property type="match status" value="1"/>
</dbReference>
<keyword evidence="7" id="KW-1185">Reference proteome</keyword>
<evidence type="ECO:0000256" key="5">
    <source>
        <dbReference type="SAM" id="MobiDB-lite"/>
    </source>
</evidence>
<dbReference type="PANTHER" id="PTHR21008:SF1">
    <property type="entry name" value="25S RRNA (ADENINE(2142)-N(1))-METHYLTRANSFERASE"/>
    <property type="match status" value="1"/>
</dbReference>
<keyword evidence="1 4" id="KW-0489">Methyltransferase</keyword>
<feature type="binding site" evidence="4">
    <location>
        <position position="120"/>
    </location>
    <ligand>
        <name>S-adenosyl-L-methionine</name>
        <dbReference type="ChEBI" id="CHEBI:59789"/>
    </ligand>
</feature>
<comment type="caution">
    <text evidence="6">The sequence shown here is derived from an EMBL/GenBank/DDBJ whole genome shotgun (WGS) entry which is preliminary data.</text>
</comment>
<accession>A0A8K0JKX3</accession>
<dbReference type="GO" id="GO:0005730">
    <property type="term" value="C:nucleolus"/>
    <property type="evidence" value="ECO:0007669"/>
    <property type="project" value="UniProtKB-SubCell"/>
</dbReference>
<evidence type="ECO:0000256" key="3">
    <source>
        <dbReference type="ARBA" id="ARBA00022691"/>
    </source>
</evidence>
<keyword evidence="4" id="KW-0539">Nucleus</keyword>
<dbReference type="AlphaFoldDB" id="A0A8K0JKX3"/>
<evidence type="ECO:0000256" key="1">
    <source>
        <dbReference type="ARBA" id="ARBA00022603"/>
    </source>
</evidence>
<name>A0A8K0JKX3_9TREE</name>
<comment type="function">
    <text evidence="4">S-adenosyl-L-methionine-dependent methyltransferase that specifically methylates the N(1) position of an adenine present in helix 65 in 25S rRNA.</text>
</comment>
<dbReference type="InterPro" id="IPR029063">
    <property type="entry name" value="SAM-dependent_MTases_sf"/>
</dbReference>
<dbReference type="EC" id="2.1.1.-" evidence="4"/>
<protein>
    <recommendedName>
        <fullName evidence="4">25S rRNA adenine-N(1) methyltransferase</fullName>
        <ecNumber evidence="4">2.1.1.-</ecNumber>
    </recommendedName>
</protein>
<dbReference type="Gene3D" id="3.40.50.150">
    <property type="entry name" value="Vaccinia Virus protein VP39"/>
    <property type="match status" value="1"/>
</dbReference>